<name>K3YB38_SETIT</name>
<dbReference type="Proteomes" id="UP000004995">
    <property type="component" value="Unassembled WGS sequence"/>
</dbReference>
<evidence type="ECO:0000313" key="3">
    <source>
        <dbReference type="EnsemblPlants" id="KQK96982"/>
    </source>
</evidence>
<organism evidence="2">
    <name type="scientific">Setaria italica</name>
    <name type="common">Foxtail millet</name>
    <name type="synonym">Panicum italicum</name>
    <dbReference type="NCBI Taxonomy" id="4555"/>
    <lineage>
        <taxon>Eukaryota</taxon>
        <taxon>Viridiplantae</taxon>
        <taxon>Streptophyta</taxon>
        <taxon>Embryophyta</taxon>
        <taxon>Tracheophyta</taxon>
        <taxon>Spermatophyta</taxon>
        <taxon>Magnoliopsida</taxon>
        <taxon>Liliopsida</taxon>
        <taxon>Poales</taxon>
        <taxon>Poaceae</taxon>
        <taxon>PACMAD clade</taxon>
        <taxon>Panicoideae</taxon>
        <taxon>Panicodae</taxon>
        <taxon>Paniceae</taxon>
        <taxon>Cenchrinae</taxon>
        <taxon>Setaria</taxon>
    </lineage>
</organism>
<dbReference type="OrthoDB" id="10369086at2759"/>
<proteinExistence type="predicted"/>
<protein>
    <submittedName>
        <fullName evidence="2 3">Uncharacterized protein</fullName>
    </submittedName>
</protein>
<evidence type="ECO:0000313" key="4">
    <source>
        <dbReference type="Proteomes" id="UP000004995"/>
    </source>
</evidence>
<dbReference type="EMBL" id="AGNK02004311">
    <property type="status" value="NOT_ANNOTATED_CDS"/>
    <property type="molecule type" value="Genomic_DNA"/>
</dbReference>
<keyword evidence="1" id="KW-0732">Signal</keyword>
<reference evidence="2 4" key="1">
    <citation type="journal article" date="2012" name="Nat. Biotechnol.">
        <title>Reference genome sequence of the model plant Setaria.</title>
        <authorList>
            <person name="Bennetzen J.L."/>
            <person name="Schmutz J."/>
            <person name="Wang H."/>
            <person name="Percifield R."/>
            <person name="Hawkins J."/>
            <person name="Pontaroli A.C."/>
            <person name="Estep M."/>
            <person name="Feng L."/>
            <person name="Vaughn J.N."/>
            <person name="Grimwood J."/>
            <person name="Jenkins J."/>
            <person name="Barry K."/>
            <person name="Lindquist E."/>
            <person name="Hellsten U."/>
            <person name="Deshpande S."/>
            <person name="Wang X."/>
            <person name="Wu X."/>
            <person name="Mitros T."/>
            <person name="Triplett J."/>
            <person name="Yang X."/>
            <person name="Ye C.Y."/>
            <person name="Mauro-Herrera M."/>
            <person name="Wang L."/>
            <person name="Li P."/>
            <person name="Sharma M."/>
            <person name="Sharma R."/>
            <person name="Ronald P.C."/>
            <person name="Panaud O."/>
            <person name="Kellogg E.A."/>
            <person name="Brutnell T.P."/>
            <person name="Doust A.N."/>
            <person name="Tuskan G.A."/>
            <person name="Rokhsar D."/>
            <person name="Devos K.M."/>
        </authorList>
    </citation>
    <scope>NUCLEOTIDE SEQUENCE [LARGE SCALE GENOMIC DNA]</scope>
    <source>
        <strain evidence="4">cv. Yugu1</strain>
        <strain evidence="2">Yugu1</strain>
    </source>
</reference>
<evidence type="ECO:0000313" key="2">
    <source>
        <dbReference type="EMBL" id="RCV33332.1"/>
    </source>
</evidence>
<dbReference type="EMBL" id="CM003534">
    <property type="protein sequence ID" value="RCV33332.1"/>
    <property type="molecule type" value="Genomic_DNA"/>
</dbReference>
<dbReference type="HOGENOM" id="CLU_2376809_0_0_1"/>
<evidence type="ECO:0000256" key="1">
    <source>
        <dbReference type="SAM" id="SignalP"/>
    </source>
</evidence>
<dbReference type="Gramene" id="KQK96982">
    <property type="protein sequence ID" value="KQK96982"/>
    <property type="gene ID" value="SETIT_011432mg"/>
</dbReference>
<feature type="signal peptide" evidence="1">
    <location>
        <begin position="1"/>
        <end position="36"/>
    </location>
</feature>
<dbReference type="OMA" id="ISREDYC"/>
<keyword evidence="4" id="KW-1185">Reference proteome</keyword>
<gene>
    <name evidence="2" type="ORF">SETIT_7G075700v2</name>
</gene>
<dbReference type="EnsemblPlants" id="KQK96982">
    <property type="protein sequence ID" value="KQK96982"/>
    <property type="gene ID" value="SETIT_011432mg"/>
</dbReference>
<reference evidence="3" key="3">
    <citation type="submission" date="2018-08" db="UniProtKB">
        <authorList>
            <consortium name="EnsemblPlants"/>
        </authorList>
    </citation>
    <scope>IDENTIFICATION</scope>
    <source>
        <strain evidence="3">Yugu1</strain>
    </source>
</reference>
<reference evidence="2" key="2">
    <citation type="submission" date="2015-07" db="EMBL/GenBank/DDBJ databases">
        <authorList>
            <person name="Noorani M."/>
        </authorList>
    </citation>
    <scope>NUCLEOTIDE SEQUENCE</scope>
    <source>
        <strain evidence="2">Yugu1</strain>
    </source>
</reference>
<accession>K3YB38</accession>
<dbReference type="AlphaFoldDB" id="K3YB38"/>
<sequence>MERECSRRVIMIIKFAKPTLAAVMVILLVGTAVVDAQGNAEAEFTLRGIKTNNPTTFGDNIPHSSDKEKRKQLTSARVLTAQFAKQIISREDYCRSVKCP</sequence>
<feature type="chain" id="PRO_5010126544" evidence="1">
    <location>
        <begin position="37"/>
        <end position="100"/>
    </location>
</feature>